<reference evidence="2" key="1">
    <citation type="journal article" date="2016" name="Nat. Commun.">
        <title>The Gonium pectorale genome demonstrates co-option of cell cycle regulation during the evolution of multicellularity.</title>
        <authorList>
            <person name="Hanschen E.R."/>
            <person name="Marriage T.N."/>
            <person name="Ferris P.J."/>
            <person name="Hamaji T."/>
            <person name="Toyoda A."/>
            <person name="Fujiyama A."/>
            <person name="Neme R."/>
            <person name="Noguchi H."/>
            <person name="Minakuchi Y."/>
            <person name="Suzuki M."/>
            <person name="Kawai-Toyooka H."/>
            <person name="Smith D.R."/>
            <person name="Sparks H."/>
            <person name="Anderson J."/>
            <person name="Bakaric R."/>
            <person name="Luria V."/>
            <person name="Karger A."/>
            <person name="Kirschner M.W."/>
            <person name="Durand P.M."/>
            <person name="Michod R.E."/>
            <person name="Nozaki H."/>
            <person name="Olson B.J."/>
        </authorList>
    </citation>
    <scope>NUCLEOTIDE SEQUENCE [LARGE SCALE GENOMIC DNA]</scope>
    <source>
        <strain evidence="2">NIES-2863</strain>
    </source>
</reference>
<accession>A0A150FVA2</accession>
<name>A0A150FVA2_GONPE</name>
<keyword evidence="2" id="KW-1185">Reference proteome</keyword>
<gene>
    <name evidence="1" type="ORF">GPECTOR_414g263</name>
</gene>
<dbReference type="EMBL" id="LSYV01000411">
    <property type="protein sequence ID" value="KXZ41526.1"/>
    <property type="molecule type" value="Genomic_DNA"/>
</dbReference>
<evidence type="ECO:0000313" key="1">
    <source>
        <dbReference type="EMBL" id="KXZ41526.1"/>
    </source>
</evidence>
<evidence type="ECO:0000313" key="2">
    <source>
        <dbReference type="Proteomes" id="UP000075714"/>
    </source>
</evidence>
<dbReference type="STRING" id="33097.A0A150FVA2"/>
<dbReference type="OrthoDB" id="540694at2759"/>
<organism evidence="1 2">
    <name type="scientific">Gonium pectorale</name>
    <name type="common">Green alga</name>
    <dbReference type="NCBI Taxonomy" id="33097"/>
    <lineage>
        <taxon>Eukaryota</taxon>
        <taxon>Viridiplantae</taxon>
        <taxon>Chlorophyta</taxon>
        <taxon>core chlorophytes</taxon>
        <taxon>Chlorophyceae</taxon>
        <taxon>CS clade</taxon>
        <taxon>Chlamydomonadales</taxon>
        <taxon>Volvocaceae</taxon>
        <taxon>Gonium</taxon>
    </lineage>
</organism>
<sequence>MSNSSTIGNATGTVTQYSQPAFVATRLTGPFTSQFEMNNLPSHKYETLPIKQGHLPGC</sequence>
<dbReference type="AlphaFoldDB" id="A0A150FVA2"/>
<protein>
    <submittedName>
        <fullName evidence="1">Uncharacterized protein</fullName>
    </submittedName>
</protein>
<dbReference type="Proteomes" id="UP000075714">
    <property type="component" value="Unassembled WGS sequence"/>
</dbReference>
<proteinExistence type="predicted"/>
<comment type="caution">
    <text evidence="1">The sequence shown here is derived from an EMBL/GenBank/DDBJ whole genome shotgun (WGS) entry which is preliminary data.</text>
</comment>